<keyword evidence="2 4" id="KW-0238">DNA-binding</keyword>
<dbReference type="Gene3D" id="1.10.357.10">
    <property type="entry name" value="Tetracycline Repressor, domain 2"/>
    <property type="match status" value="1"/>
</dbReference>
<dbReference type="Pfam" id="PF16925">
    <property type="entry name" value="TetR_C_13"/>
    <property type="match status" value="1"/>
</dbReference>
<evidence type="ECO:0000256" key="1">
    <source>
        <dbReference type="ARBA" id="ARBA00023015"/>
    </source>
</evidence>
<dbReference type="PROSITE" id="PS50977">
    <property type="entry name" value="HTH_TETR_2"/>
    <property type="match status" value="1"/>
</dbReference>
<dbReference type="AlphaFoldDB" id="A0AAW8R124"/>
<dbReference type="Pfam" id="PF00440">
    <property type="entry name" value="TetR_N"/>
    <property type="match status" value="1"/>
</dbReference>
<dbReference type="PANTHER" id="PTHR47506">
    <property type="entry name" value="TRANSCRIPTIONAL REGULATORY PROTEIN"/>
    <property type="match status" value="1"/>
</dbReference>
<dbReference type="GO" id="GO:0003677">
    <property type="term" value="F:DNA binding"/>
    <property type="evidence" value="ECO:0007669"/>
    <property type="project" value="UniProtKB-UniRule"/>
</dbReference>
<dbReference type="InterPro" id="IPR023772">
    <property type="entry name" value="DNA-bd_HTH_TetR-type_CS"/>
</dbReference>
<evidence type="ECO:0000256" key="2">
    <source>
        <dbReference type="ARBA" id="ARBA00023125"/>
    </source>
</evidence>
<dbReference type="EMBL" id="JAVRIE010000002">
    <property type="protein sequence ID" value="MDT0582119.1"/>
    <property type="molecule type" value="Genomic_DNA"/>
</dbReference>
<evidence type="ECO:0000313" key="6">
    <source>
        <dbReference type="EMBL" id="MDT0582119.1"/>
    </source>
</evidence>
<dbReference type="InterPro" id="IPR036271">
    <property type="entry name" value="Tet_transcr_reg_TetR-rel_C_sf"/>
</dbReference>
<dbReference type="Proteomes" id="UP001249020">
    <property type="component" value="Unassembled WGS sequence"/>
</dbReference>
<keyword evidence="1" id="KW-0805">Transcription regulation</keyword>
<proteinExistence type="predicted"/>
<evidence type="ECO:0000259" key="5">
    <source>
        <dbReference type="PROSITE" id="PS50977"/>
    </source>
</evidence>
<dbReference type="InterPro" id="IPR009057">
    <property type="entry name" value="Homeodomain-like_sf"/>
</dbReference>
<feature type="domain" description="HTH tetR-type" evidence="5">
    <location>
        <begin position="6"/>
        <end position="66"/>
    </location>
</feature>
<sequence length="193" mass="21690">MPWEKSFDENEIVDRAMRVFWSKGYASSSINDLTSATGINRGSLYNAFGGKLKLFTRGLLKYDLEHRRAFLSELEAMNDPLASFDRCFEAVIAETLTDKEKKGCFLVNTASELPFHEEEVRTIVNRGLLEFEQFFQRGIEVAQARKQVSLSVHPANAAKALMAMIVAIRVLGRGVFSETALHAIATEAKRLLK</sequence>
<keyword evidence="7" id="KW-1185">Reference proteome</keyword>
<dbReference type="SUPFAM" id="SSF48498">
    <property type="entry name" value="Tetracyclin repressor-like, C-terminal domain"/>
    <property type="match status" value="1"/>
</dbReference>
<reference evidence="6 7" key="1">
    <citation type="submission" date="2023-09" db="EMBL/GenBank/DDBJ databases">
        <authorList>
            <person name="Rey-Velasco X."/>
        </authorList>
    </citation>
    <scope>NUCLEOTIDE SEQUENCE [LARGE SCALE GENOMIC DNA]</scope>
    <source>
        <strain evidence="6 7">W409</strain>
    </source>
</reference>
<organism evidence="6 7">
    <name type="scientific">Brumicola blandensis</name>
    <dbReference type="NCBI Taxonomy" id="3075611"/>
    <lineage>
        <taxon>Bacteria</taxon>
        <taxon>Pseudomonadati</taxon>
        <taxon>Pseudomonadota</taxon>
        <taxon>Gammaproteobacteria</taxon>
        <taxon>Alteromonadales</taxon>
        <taxon>Alteromonadaceae</taxon>
        <taxon>Brumicola</taxon>
    </lineage>
</organism>
<feature type="DNA-binding region" description="H-T-H motif" evidence="4">
    <location>
        <begin position="29"/>
        <end position="48"/>
    </location>
</feature>
<evidence type="ECO:0000256" key="3">
    <source>
        <dbReference type="ARBA" id="ARBA00023163"/>
    </source>
</evidence>
<dbReference type="PANTHER" id="PTHR47506:SF1">
    <property type="entry name" value="HTH-TYPE TRANSCRIPTIONAL REGULATOR YJDC"/>
    <property type="match status" value="1"/>
</dbReference>
<keyword evidence="3" id="KW-0804">Transcription</keyword>
<dbReference type="InterPro" id="IPR001647">
    <property type="entry name" value="HTH_TetR"/>
</dbReference>
<dbReference type="PRINTS" id="PR00455">
    <property type="entry name" value="HTHTETR"/>
</dbReference>
<evidence type="ECO:0000256" key="4">
    <source>
        <dbReference type="PROSITE-ProRule" id="PRU00335"/>
    </source>
</evidence>
<dbReference type="InterPro" id="IPR011075">
    <property type="entry name" value="TetR_C"/>
</dbReference>
<dbReference type="Gene3D" id="1.10.10.60">
    <property type="entry name" value="Homeodomain-like"/>
    <property type="match status" value="1"/>
</dbReference>
<evidence type="ECO:0000313" key="7">
    <source>
        <dbReference type="Proteomes" id="UP001249020"/>
    </source>
</evidence>
<gene>
    <name evidence="6" type="ORF">RM544_06195</name>
</gene>
<dbReference type="PROSITE" id="PS01081">
    <property type="entry name" value="HTH_TETR_1"/>
    <property type="match status" value="1"/>
</dbReference>
<dbReference type="RefSeq" id="WP_311360901.1">
    <property type="nucleotide sequence ID" value="NZ_JAVRIE010000002.1"/>
</dbReference>
<name>A0AAW8R124_9ALTE</name>
<comment type="caution">
    <text evidence="6">The sequence shown here is derived from an EMBL/GenBank/DDBJ whole genome shotgun (WGS) entry which is preliminary data.</text>
</comment>
<protein>
    <submittedName>
        <fullName evidence="6">TetR/AcrR family transcriptional regulator</fullName>
    </submittedName>
</protein>
<dbReference type="SUPFAM" id="SSF46689">
    <property type="entry name" value="Homeodomain-like"/>
    <property type="match status" value="1"/>
</dbReference>
<accession>A0AAW8R124</accession>